<comment type="similarity">
    <text evidence="1">Belongs to the P-Pant transferase superfamily. Gsp/Sfp/HetI/AcpT family.</text>
</comment>
<dbReference type="GO" id="GO:0000287">
    <property type="term" value="F:magnesium ion binding"/>
    <property type="evidence" value="ECO:0007669"/>
    <property type="project" value="InterPro"/>
</dbReference>
<reference evidence="5" key="1">
    <citation type="journal article" date="2007" name="Proc. Natl. Acad. Sci. U.S.A.">
        <title>Genome sequencing reveals complex secondary metabolome in the marine actinomycete Salinispora tropica.</title>
        <authorList>
            <person name="Udwary D.W."/>
            <person name="Zeigler L."/>
            <person name="Asolkar R.N."/>
            <person name="Singan V."/>
            <person name="Lapidus A."/>
            <person name="Fenical W."/>
            <person name="Jensen P.R."/>
            <person name="Moore B.S."/>
        </authorList>
    </citation>
    <scope>NUCLEOTIDE SEQUENCE [LARGE SCALE GENOMIC DNA]</scope>
    <source>
        <strain evidence="5">ATCC BAA-916 / DSM 44818 / CNB-440</strain>
    </source>
</reference>
<dbReference type="InterPro" id="IPR008278">
    <property type="entry name" value="4-PPantetheinyl_Trfase_dom"/>
</dbReference>
<dbReference type="STRING" id="369723.Strop_0685"/>
<evidence type="ECO:0000256" key="2">
    <source>
        <dbReference type="ARBA" id="ARBA00022679"/>
    </source>
</evidence>
<dbReference type="GO" id="GO:0005829">
    <property type="term" value="C:cytosol"/>
    <property type="evidence" value="ECO:0007669"/>
    <property type="project" value="TreeGrafter"/>
</dbReference>
<dbReference type="AlphaFoldDB" id="A4X2R2"/>
<evidence type="ECO:0000256" key="1">
    <source>
        <dbReference type="ARBA" id="ARBA00010990"/>
    </source>
</evidence>
<dbReference type="PANTHER" id="PTHR12215:SF15">
    <property type="entry name" value="4'-PHOSPHOPANTETHEINYL TRANSFERASE SUPERFAMILY-RELATED"/>
    <property type="match status" value="1"/>
</dbReference>
<dbReference type="SUPFAM" id="SSF56214">
    <property type="entry name" value="4'-phosphopantetheinyl transferase"/>
    <property type="match status" value="2"/>
</dbReference>
<dbReference type="GO" id="GO:0008897">
    <property type="term" value="F:holo-[acyl-carrier-protein] synthase activity"/>
    <property type="evidence" value="ECO:0007669"/>
    <property type="project" value="InterPro"/>
</dbReference>
<proteinExistence type="inferred from homology"/>
<dbReference type="KEGG" id="stp:Strop_0685"/>
<dbReference type="Proteomes" id="UP000000235">
    <property type="component" value="Chromosome"/>
</dbReference>
<organism evidence="4 5">
    <name type="scientific">Salinispora tropica (strain ATCC BAA-916 / DSM 44818 / JCM 13857 / NBRC 105044 / CNB-440)</name>
    <dbReference type="NCBI Taxonomy" id="369723"/>
    <lineage>
        <taxon>Bacteria</taxon>
        <taxon>Bacillati</taxon>
        <taxon>Actinomycetota</taxon>
        <taxon>Actinomycetes</taxon>
        <taxon>Micromonosporales</taxon>
        <taxon>Micromonosporaceae</taxon>
        <taxon>Salinispora</taxon>
    </lineage>
</organism>
<keyword evidence="5" id="KW-1185">Reference proteome</keyword>
<feature type="domain" description="4'-phosphopantetheinyl transferase" evidence="3">
    <location>
        <begin position="130"/>
        <end position="189"/>
    </location>
</feature>
<name>A4X2R2_SALTO</name>
<evidence type="ECO:0000313" key="5">
    <source>
        <dbReference type="Proteomes" id="UP000000235"/>
    </source>
</evidence>
<keyword evidence="2 4" id="KW-0808">Transferase</keyword>
<protein>
    <submittedName>
        <fullName evidence="4">4'-phosphopantetheinyl transferase</fullName>
    </submittedName>
</protein>
<dbReference type="GO" id="GO:0019878">
    <property type="term" value="P:lysine biosynthetic process via aminoadipic acid"/>
    <property type="evidence" value="ECO:0007669"/>
    <property type="project" value="TreeGrafter"/>
</dbReference>
<evidence type="ECO:0000313" key="4">
    <source>
        <dbReference type="EMBL" id="ABP53162.1"/>
    </source>
</evidence>
<dbReference type="Gene3D" id="3.90.470.20">
    <property type="entry name" value="4'-phosphopantetheinyl transferase domain"/>
    <property type="match status" value="2"/>
</dbReference>
<dbReference type="Pfam" id="PF01648">
    <property type="entry name" value="ACPS"/>
    <property type="match status" value="1"/>
</dbReference>
<dbReference type="InterPro" id="IPR050559">
    <property type="entry name" value="P-Pant_transferase_sf"/>
</dbReference>
<dbReference type="EMBL" id="CP000667">
    <property type="protein sequence ID" value="ABP53162.1"/>
    <property type="molecule type" value="Genomic_DNA"/>
</dbReference>
<dbReference type="HOGENOM" id="CLU_104631_0_0_11"/>
<accession>A4X2R2</accession>
<dbReference type="PANTHER" id="PTHR12215">
    <property type="entry name" value="PHOSPHOPANTETHEINE TRANSFERASE"/>
    <property type="match status" value="1"/>
</dbReference>
<dbReference type="eggNOG" id="COG2091">
    <property type="taxonomic scope" value="Bacteria"/>
</dbReference>
<gene>
    <name evidence="4" type="ordered locus">Strop_0685</name>
</gene>
<evidence type="ECO:0000259" key="3">
    <source>
        <dbReference type="Pfam" id="PF01648"/>
    </source>
</evidence>
<dbReference type="InterPro" id="IPR037143">
    <property type="entry name" value="4-PPantetheinyl_Trfase_dom_sf"/>
</dbReference>
<dbReference type="RefSeq" id="WP_011904596.1">
    <property type="nucleotide sequence ID" value="NC_009380.1"/>
</dbReference>
<sequence>MVTARQRAVLASRARPRRASTGRYGGVVRLWLGTRVRVAVAEQRVLAHLPPSPSDLARVADLSAGPRAERLAARTLLRMLLAAELGGKAGAAPIAAHDSGQPHLPEWPEVTVSLSHEAGMVAAALGRGVPVGVDVQVPVPVPSALLRRCCAPAVRAALDRLPEPARDREFAWIWTVQEACVKATGAGLTGRPWAIPVPAGRRTGRWADLRWVSLRGYSRVPTSVAHGVGTR</sequence>